<organism evidence="2">
    <name type="scientific">Vitis vinifera</name>
    <name type="common">Grape</name>
    <dbReference type="NCBI Taxonomy" id="29760"/>
    <lineage>
        <taxon>Eukaryota</taxon>
        <taxon>Viridiplantae</taxon>
        <taxon>Streptophyta</taxon>
        <taxon>Embryophyta</taxon>
        <taxon>Tracheophyta</taxon>
        <taxon>Spermatophyta</taxon>
        <taxon>Magnoliopsida</taxon>
        <taxon>eudicotyledons</taxon>
        <taxon>Gunneridae</taxon>
        <taxon>Pentapetalae</taxon>
        <taxon>rosids</taxon>
        <taxon>Vitales</taxon>
        <taxon>Vitaceae</taxon>
        <taxon>Viteae</taxon>
        <taxon>Vitis</taxon>
    </lineage>
</organism>
<dbReference type="EMBL" id="AM455270">
    <property type="protein sequence ID" value="CAN72261.1"/>
    <property type="molecule type" value="Genomic_DNA"/>
</dbReference>
<evidence type="ECO:0000313" key="2">
    <source>
        <dbReference type="EMBL" id="CAN72261.1"/>
    </source>
</evidence>
<protein>
    <submittedName>
        <fullName evidence="2">Uncharacterized protein</fullName>
    </submittedName>
</protein>
<feature type="region of interest" description="Disordered" evidence="1">
    <location>
        <begin position="21"/>
        <end position="40"/>
    </location>
</feature>
<sequence length="96" mass="11295">MTNDRRFEFMLGLERSRFIRGRGVEPKPRTSSLQKQINKKLEKEKEELKRQVEEDKKVMSEMSPQLEYLKSQVASQQTSVNDQVQVIIQSRLATIL</sequence>
<name>A5BDB4_VITVI</name>
<dbReference type="AlphaFoldDB" id="A5BDB4"/>
<proteinExistence type="predicted"/>
<gene>
    <name evidence="2" type="ORF">VITISV_035449</name>
</gene>
<evidence type="ECO:0000256" key="1">
    <source>
        <dbReference type="SAM" id="MobiDB-lite"/>
    </source>
</evidence>
<accession>A5BDB4</accession>
<reference evidence="2" key="1">
    <citation type="journal article" date="2007" name="PLoS ONE">
        <title>The first genome sequence of an elite grapevine cultivar (Pinot noir Vitis vinifera L.): coping with a highly heterozygous genome.</title>
        <authorList>
            <person name="Velasco R."/>
            <person name="Zharkikh A."/>
            <person name="Troggio M."/>
            <person name="Cartwright D.A."/>
            <person name="Cestaro A."/>
            <person name="Pruss D."/>
            <person name="Pindo M."/>
            <person name="FitzGerald L.M."/>
            <person name="Vezzulli S."/>
            <person name="Reid J."/>
            <person name="Malacarne G."/>
            <person name="Iliev D."/>
            <person name="Coppola G."/>
            <person name="Wardell B."/>
            <person name="Micheletti D."/>
            <person name="Macalma T."/>
            <person name="Facci M."/>
            <person name="Mitchell J.T."/>
            <person name="Perazzolli M."/>
            <person name="Eldredge G."/>
            <person name="Gatto P."/>
            <person name="Oyzerski R."/>
            <person name="Moretto M."/>
            <person name="Gutin N."/>
            <person name="Stefanini M."/>
            <person name="Chen Y."/>
            <person name="Segala C."/>
            <person name="Davenport C."/>
            <person name="Dematte L."/>
            <person name="Mraz A."/>
            <person name="Battilana J."/>
            <person name="Stormo K."/>
            <person name="Costa F."/>
            <person name="Tao Q."/>
            <person name="Si-Ammour A."/>
            <person name="Harkins T."/>
            <person name="Lackey A."/>
            <person name="Perbost C."/>
            <person name="Taillon B."/>
            <person name="Stella A."/>
            <person name="Solovyev V."/>
            <person name="Fawcett J.A."/>
            <person name="Sterck L."/>
            <person name="Vandepoele K."/>
            <person name="Grando S.M."/>
            <person name="Toppo S."/>
            <person name="Moser C."/>
            <person name="Lanchbury J."/>
            <person name="Bogden R."/>
            <person name="Skolnick M."/>
            <person name="Sgaramella V."/>
            <person name="Bhatnagar S.K."/>
            <person name="Fontana P."/>
            <person name="Gutin A."/>
            <person name="Van de Peer Y."/>
            <person name="Salamini F."/>
            <person name="Viola R."/>
        </authorList>
    </citation>
    <scope>NUCLEOTIDE SEQUENCE</scope>
</reference>